<organism evidence="3 4">
    <name type="scientific">Allosphingosinicella indica</name>
    <dbReference type="NCBI Taxonomy" id="941907"/>
    <lineage>
        <taxon>Bacteria</taxon>
        <taxon>Pseudomonadati</taxon>
        <taxon>Pseudomonadota</taxon>
        <taxon>Alphaproteobacteria</taxon>
        <taxon>Sphingomonadales</taxon>
        <taxon>Sphingomonadaceae</taxon>
        <taxon>Allosphingosinicella</taxon>
    </lineage>
</organism>
<dbReference type="Pfam" id="PF00534">
    <property type="entry name" value="Glycos_transf_1"/>
    <property type="match status" value="1"/>
</dbReference>
<dbReference type="InterPro" id="IPR050194">
    <property type="entry name" value="Glycosyltransferase_grp1"/>
</dbReference>
<dbReference type="Pfam" id="PF13439">
    <property type="entry name" value="Glyco_transf_4"/>
    <property type="match status" value="1"/>
</dbReference>
<dbReference type="STRING" id="941907.SAMN06295910_0995"/>
<evidence type="ECO:0000313" key="3">
    <source>
        <dbReference type="EMBL" id="SMF62432.1"/>
    </source>
</evidence>
<feature type="domain" description="Glycosyltransferase subfamily 4-like N-terminal" evidence="2">
    <location>
        <begin position="65"/>
        <end position="200"/>
    </location>
</feature>
<dbReference type="PANTHER" id="PTHR45947:SF15">
    <property type="entry name" value="TEICHURONIC ACID BIOSYNTHESIS GLYCOSYLTRANSFERASE TUAC-RELATED"/>
    <property type="match status" value="1"/>
</dbReference>
<dbReference type="InterPro" id="IPR028098">
    <property type="entry name" value="Glyco_trans_4-like_N"/>
</dbReference>
<dbReference type="Proteomes" id="UP000192934">
    <property type="component" value="Chromosome I"/>
</dbReference>
<keyword evidence="3" id="KW-0808">Transferase</keyword>
<evidence type="ECO:0000259" key="2">
    <source>
        <dbReference type="Pfam" id="PF13439"/>
    </source>
</evidence>
<keyword evidence="4" id="KW-1185">Reference proteome</keyword>
<evidence type="ECO:0000259" key="1">
    <source>
        <dbReference type="Pfam" id="PF00534"/>
    </source>
</evidence>
<dbReference type="Gene3D" id="3.40.50.2000">
    <property type="entry name" value="Glycogen Phosphorylase B"/>
    <property type="match status" value="2"/>
</dbReference>
<dbReference type="AlphaFoldDB" id="A0A1X7G218"/>
<dbReference type="GO" id="GO:0016757">
    <property type="term" value="F:glycosyltransferase activity"/>
    <property type="evidence" value="ECO:0007669"/>
    <property type="project" value="InterPro"/>
</dbReference>
<dbReference type="SUPFAM" id="SSF53756">
    <property type="entry name" value="UDP-Glycosyltransferase/glycogen phosphorylase"/>
    <property type="match status" value="1"/>
</dbReference>
<dbReference type="InterPro" id="IPR001296">
    <property type="entry name" value="Glyco_trans_1"/>
</dbReference>
<gene>
    <name evidence="3" type="ORF">SAMN06295910_0995</name>
</gene>
<dbReference type="OrthoDB" id="258796at2"/>
<dbReference type="PANTHER" id="PTHR45947">
    <property type="entry name" value="SULFOQUINOVOSYL TRANSFERASE SQD2"/>
    <property type="match status" value="1"/>
</dbReference>
<dbReference type="EMBL" id="LT840185">
    <property type="protein sequence ID" value="SMF62432.1"/>
    <property type="molecule type" value="Genomic_DNA"/>
</dbReference>
<accession>A0A1X7G218</accession>
<dbReference type="RefSeq" id="WP_085217781.1">
    <property type="nucleotide sequence ID" value="NZ_LT840185.1"/>
</dbReference>
<protein>
    <submittedName>
        <fullName evidence="3">Glycosyltransferase involved in cell wall bisynthesis</fullName>
    </submittedName>
</protein>
<name>A0A1X7G218_9SPHN</name>
<feature type="domain" description="Glycosyl transferase family 1" evidence="1">
    <location>
        <begin position="217"/>
        <end position="366"/>
    </location>
</feature>
<evidence type="ECO:0000313" key="4">
    <source>
        <dbReference type="Proteomes" id="UP000192934"/>
    </source>
</evidence>
<sequence length="400" mass="42756">MLRVLTLATLFPNAAQPVLGVFVERQTIGLAALPETQVRVVAPIGLPPWPLSRHPHYAPLAALPEREMWKGLQVHRPRFRVWPLIGDAAKPAALARALLPLLRDMRREFPFDVIDAEFFWPDGPTAMLLSETLGVPFSVKARGADIHLWGRRPATAGAVRQAADAADGLLAVSEGLKADMIALGMPAERIRIHYTGIDLEAFGPVDRDTAKAALGVAGPLIATAGALIPRKNQIAALEVLTRIPDATLLLIGDGPDRAMLESKAAMLGVADRARFLGRLPHEELPVLLAAADVMLLPSRSEGLANVWVEALACGTPVVAGDIPGAREAIDRLAAGRLTSLDADALTEAVRAILADPPDQAGVRAAAERFSWDRNAYELRAHLEAVSRSASALPRSSVPRS</sequence>
<proteinExistence type="predicted"/>
<reference evidence="4" key="1">
    <citation type="submission" date="2017-04" db="EMBL/GenBank/DDBJ databases">
        <authorList>
            <person name="Varghese N."/>
            <person name="Submissions S."/>
        </authorList>
    </citation>
    <scope>NUCLEOTIDE SEQUENCE [LARGE SCALE GENOMIC DNA]</scope>
    <source>
        <strain evidence="4">Dd16</strain>
    </source>
</reference>